<name>A0A848KK70_9NOCA</name>
<organism evidence="1 2">
    <name type="scientific">Antrihabitans stalactiti</name>
    <dbReference type="NCBI Taxonomy" id="2584121"/>
    <lineage>
        <taxon>Bacteria</taxon>
        <taxon>Bacillati</taxon>
        <taxon>Actinomycetota</taxon>
        <taxon>Actinomycetes</taxon>
        <taxon>Mycobacteriales</taxon>
        <taxon>Nocardiaceae</taxon>
        <taxon>Antrihabitans</taxon>
    </lineage>
</organism>
<evidence type="ECO:0000313" key="1">
    <source>
        <dbReference type="EMBL" id="NMN98659.1"/>
    </source>
</evidence>
<protein>
    <submittedName>
        <fullName evidence="1">Uncharacterized protein</fullName>
    </submittedName>
</protein>
<reference evidence="1 2" key="2">
    <citation type="submission" date="2020-06" db="EMBL/GenBank/DDBJ databases">
        <title>Antribacter stalactiti gen. nov., sp. nov., a new member of the family Nacardiaceae isolated from a cave.</title>
        <authorList>
            <person name="Kim I.S."/>
        </authorList>
    </citation>
    <scope>NUCLEOTIDE SEQUENCE [LARGE SCALE GENOMIC DNA]</scope>
    <source>
        <strain evidence="1 2">YC2-7</strain>
    </source>
</reference>
<dbReference type="EMBL" id="VCQU01000012">
    <property type="protein sequence ID" value="NMN98659.1"/>
    <property type="molecule type" value="Genomic_DNA"/>
</dbReference>
<accession>A0A848KK70</accession>
<gene>
    <name evidence="1" type="ORF">FGL95_26870</name>
</gene>
<dbReference type="AlphaFoldDB" id="A0A848KK70"/>
<reference evidence="1 2" key="1">
    <citation type="submission" date="2019-05" db="EMBL/GenBank/DDBJ databases">
        <authorList>
            <person name="Lee S.D."/>
        </authorList>
    </citation>
    <scope>NUCLEOTIDE SEQUENCE [LARGE SCALE GENOMIC DNA]</scope>
    <source>
        <strain evidence="1 2">YC2-7</strain>
    </source>
</reference>
<keyword evidence="2" id="KW-1185">Reference proteome</keyword>
<sequence length="327" mass="33101">MRVSRTVAVLAVSASLLVAGCSSESKSDDLPTIPAAVAAQSPATSTPPAGSVQQLGVSVAAMVNDTSTGVLAVLTGDGTVLLVDSTGPPRAVDVAGALNIAAGKPGEVLVTVDNAVIRVNAKTGATTTVAVDGKPQTVARLGDDRLAVGFADGKTSILDPNTGSTQSITGLVSVDALAVTGDSLSALDRRQTSLTDLDLDDRQTGLALRAGDGATNLATDHFGRILVTDTTGGELLVFTSAPLVLRQRYPVGSSPYAVTYDDRAEIAWVTLTGSNEVVGYELSTGIPVEVKRYPTVRQPNSVAVDQSTGTLFVGSATGDGLQRIGGG</sequence>
<comment type="caution">
    <text evidence="1">The sequence shown here is derived from an EMBL/GenBank/DDBJ whole genome shotgun (WGS) entry which is preliminary data.</text>
</comment>
<dbReference type="PROSITE" id="PS51257">
    <property type="entry name" value="PROKAR_LIPOPROTEIN"/>
    <property type="match status" value="1"/>
</dbReference>
<dbReference type="SUPFAM" id="SSF101898">
    <property type="entry name" value="NHL repeat"/>
    <property type="match status" value="1"/>
</dbReference>
<evidence type="ECO:0000313" key="2">
    <source>
        <dbReference type="Proteomes" id="UP000535543"/>
    </source>
</evidence>
<dbReference type="Proteomes" id="UP000535543">
    <property type="component" value="Unassembled WGS sequence"/>
</dbReference>
<dbReference type="Gene3D" id="2.130.10.10">
    <property type="entry name" value="YVTN repeat-like/Quinoprotein amine dehydrogenase"/>
    <property type="match status" value="1"/>
</dbReference>
<proteinExistence type="predicted"/>
<dbReference type="InterPro" id="IPR015943">
    <property type="entry name" value="WD40/YVTN_repeat-like_dom_sf"/>
</dbReference>